<feature type="signal peptide" evidence="1">
    <location>
        <begin position="1"/>
        <end position="19"/>
    </location>
</feature>
<keyword evidence="3" id="KW-1185">Reference proteome</keyword>
<evidence type="ECO:0000313" key="3">
    <source>
        <dbReference type="Proteomes" id="UP001556220"/>
    </source>
</evidence>
<reference evidence="2 3" key="1">
    <citation type="submission" date="2024-06" db="EMBL/GenBank/DDBJ databases">
        <authorList>
            <person name="Woo H."/>
        </authorList>
    </citation>
    <scope>NUCLEOTIDE SEQUENCE [LARGE SCALE GENOMIC DNA]</scope>
    <source>
        <strain evidence="2 3">Si-c</strain>
    </source>
</reference>
<organism evidence="2 3">
    <name type="scientific">Rhodanobacter lycopersici</name>
    <dbReference type="NCBI Taxonomy" id="3162487"/>
    <lineage>
        <taxon>Bacteria</taxon>
        <taxon>Pseudomonadati</taxon>
        <taxon>Pseudomonadota</taxon>
        <taxon>Gammaproteobacteria</taxon>
        <taxon>Lysobacterales</taxon>
        <taxon>Rhodanobacteraceae</taxon>
        <taxon>Rhodanobacter</taxon>
    </lineage>
</organism>
<evidence type="ECO:0000313" key="2">
    <source>
        <dbReference type="EMBL" id="MEW9571911.1"/>
    </source>
</evidence>
<gene>
    <name evidence="2" type="ORF">ABQJ54_09110</name>
</gene>
<dbReference type="EMBL" id="JBFOHK010000002">
    <property type="protein sequence ID" value="MEW9571911.1"/>
    <property type="molecule type" value="Genomic_DNA"/>
</dbReference>
<keyword evidence="1" id="KW-0732">Signal</keyword>
<dbReference type="PROSITE" id="PS51257">
    <property type="entry name" value="PROKAR_LIPOPROTEIN"/>
    <property type="match status" value="1"/>
</dbReference>
<sequence length="169" mass="18183">MMRHFAVALLCLAGLSACGTHPFKPQEYPLRTGLISPFPATGAVTVNNAQTDTQPVIVSSYADISLASSLKDITEVMTRQTREEIGKNGKAASGAPKTLSIKVDSLVSKYIAFYYKSTIEFEVTLGDGETVRETVHHGSGVLAQDLDGCIAEGVMVMLNDPRIRNYLSS</sequence>
<feature type="chain" id="PRO_5045925281" description="Lipoprotein" evidence="1">
    <location>
        <begin position="20"/>
        <end position="169"/>
    </location>
</feature>
<evidence type="ECO:0008006" key="4">
    <source>
        <dbReference type="Google" id="ProtNLM"/>
    </source>
</evidence>
<dbReference type="RefSeq" id="WP_367853978.1">
    <property type="nucleotide sequence ID" value="NZ_JBFOHK010000002.1"/>
</dbReference>
<accession>A0ABV3QFJ1</accession>
<name>A0ABV3QFJ1_9GAMM</name>
<dbReference type="Proteomes" id="UP001556220">
    <property type="component" value="Unassembled WGS sequence"/>
</dbReference>
<evidence type="ECO:0000256" key="1">
    <source>
        <dbReference type="SAM" id="SignalP"/>
    </source>
</evidence>
<comment type="caution">
    <text evidence="2">The sequence shown here is derived from an EMBL/GenBank/DDBJ whole genome shotgun (WGS) entry which is preliminary data.</text>
</comment>
<proteinExistence type="predicted"/>
<protein>
    <recommendedName>
        <fullName evidence="4">Lipoprotein</fullName>
    </recommendedName>
</protein>